<evidence type="ECO:0000256" key="4">
    <source>
        <dbReference type="ARBA" id="ARBA00022792"/>
    </source>
</evidence>
<dbReference type="InterPro" id="IPR012420">
    <property type="entry name" value="Cbp4"/>
</dbReference>
<evidence type="ECO:0000256" key="10">
    <source>
        <dbReference type="ARBA" id="ARBA00031521"/>
    </source>
</evidence>
<evidence type="ECO:0000256" key="6">
    <source>
        <dbReference type="ARBA" id="ARBA00023128"/>
    </source>
</evidence>
<protein>
    <recommendedName>
        <fullName evidence="10 11">Cytochrome b mRNA-processing protein 4</fullName>
    </recommendedName>
</protein>
<comment type="function">
    <text evidence="9 11">Essential for the assembly of ubiquinol-cytochrome c reductase. It has a direct effect on the correct occurrence of the Rieske protein, core 4, core 5 and apocytochrome b.</text>
</comment>
<evidence type="ECO:0000256" key="11">
    <source>
        <dbReference type="RuleBase" id="RU368005"/>
    </source>
</evidence>
<dbReference type="RefSeq" id="XP_007823554.2">
    <property type="nucleotide sequence ID" value="XM_007825363.2"/>
</dbReference>
<accession>E9F516</accession>
<keyword evidence="3" id="KW-0812">Transmembrane</keyword>
<evidence type="ECO:0000256" key="9">
    <source>
        <dbReference type="ARBA" id="ARBA00025413"/>
    </source>
</evidence>
<dbReference type="HOGENOM" id="CLU_1384448_0_0_1"/>
<gene>
    <name evidence="13" type="ORF">MAA_07365</name>
</gene>
<dbReference type="GO" id="GO:0005743">
    <property type="term" value="C:mitochondrial inner membrane"/>
    <property type="evidence" value="ECO:0007669"/>
    <property type="project" value="UniProtKB-SubCell"/>
</dbReference>
<dbReference type="KEGG" id="maj:MAA_07365"/>
<evidence type="ECO:0000256" key="12">
    <source>
        <dbReference type="SAM" id="MobiDB-lite"/>
    </source>
</evidence>
<dbReference type="Pfam" id="PF07960">
    <property type="entry name" value="CBP4"/>
    <property type="match status" value="1"/>
</dbReference>
<evidence type="ECO:0000313" key="13">
    <source>
        <dbReference type="EMBL" id="EFY97069.2"/>
    </source>
</evidence>
<evidence type="ECO:0000256" key="5">
    <source>
        <dbReference type="ARBA" id="ARBA00022989"/>
    </source>
</evidence>
<dbReference type="EMBL" id="ADNJ02000003">
    <property type="protein sequence ID" value="EFY97069.2"/>
    <property type="molecule type" value="Genomic_DNA"/>
</dbReference>
<keyword evidence="14" id="KW-1185">Reference proteome</keyword>
<organism evidence="13 14">
    <name type="scientific">Metarhizium robertsii (strain ARSEF 23 / ATCC MYA-3075)</name>
    <name type="common">Metarhizium anisopliae (strain ARSEF 23)</name>
    <dbReference type="NCBI Taxonomy" id="655844"/>
    <lineage>
        <taxon>Eukaryota</taxon>
        <taxon>Fungi</taxon>
        <taxon>Dikarya</taxon>
        <taxon>Ascomycota</taxon>
        <taxon>Pezizomycotina</taxon>
        <taxon>Sordariomycetes</taxon>
        <taxon>Hypocreomycetidae</taxon>
        <taxon>Hypocreales</taxon>
        <taxon>Clavicipitaceae</taxon>
        <taxon>Metarhizium</taxon>
    </lineage>
</organism>
<dbReference type="GO" id="GO:0034551">
    <property type="term" value="P:mitochondrial respiratory chain complex III assembly"/>
    <property type="evidence" value="ECO:0007669"/>
    <property type="project" value="TreeGrafter"/>
</dbReference>
<evidence type="ECO:0000256" key="7">
    <source>
        <dbReference type="ARBA" id="ARBA00023136"/>
    </source>
</evidence>
<comment type="similarity">
    <text evidence="2 11">Belongs to the CBP4 family.</text>
</comment>
<dbReference type="GeneID" id="19261651"/>
<feature type="compositionally biased region" description="Basic and acidic residues" evidence="12">
    <location>
        <begin position="177"/>
        <end position="197"/>
    </location>
</feature>
<evidence type="ECO:0000256" key="3">
    <source>
        <dbReference type="ARBA" id="ARBA00022692"/>
    </source>
</evidence>
<name>E9F516_METRA</name>
<dbReference type="PANTHER" id="PTHR28202:SF1">
    <property type="entry name" value="ASSEMBLY FACTOR CBP4"/>
    <property type="match status" value="1"/>
</dbReference>
<dbReference type="AlphaFoldDB" id="E9F516"/>
<dbReference type="PANTHER" id="PTHR28202">
    <property type="entry name" value="ASSEMBLY FACTOR CBP4"/>
    <property type="match status" value="1"/>
</dbReference>
<sequence length="197" mass="22521">MDRRRHSLVQRRCSATSCSKTRHQTDSTSRFGIIAIAAINPSSRRANARADANANHAPRQAQHRAYTQRNAEASAMPPKQPTNWRLWTKVLVGGVAISVGGPLLTMRLTPTEDELRAKYNPDLLKKSIETREERQQEFDDFVTRLKEYSKSDKPIWIVVKEEEERRKKAVLEAAKVQQKEADARREEMRREAGLGSK</sequence>
<keyword evidence="4 11" id="KW-0999">Mitochondrion inner membrane</keyword>
<keyword evidence="5" id="KW-1133">Transmembrane helix</keyword>
<feature type="compositionally biased region" description="Low complexity" evidence="12">
    <location>
        <begin position="44"/>
        <end position="59"/>
    </location>
</feature>
<feature type="region of interest" description="Disordered" evidence="12">
    <location>
        <begin position="44"/>
        <end position="80"/>
    </location>
</feature>
<keyword evidence="8 11" id="KW-0143">Chaperone</keyword>
<proteinExistence type="inferred from homology"/>
<dbReference type="Proteomes" id="UP000002498">
    <property type="component" value="Unassembled WGS sequence"/>
</dbReference>
<comment type="subcellular location">
    <subcellularLocation>
        <location evidence="1 11">Mitochondrion inner membrane</location>
        <topology evidence="1 11">Single-pass membrane protein</topology>
    </subcellularLocation>
</comment>
<evidence type="ECO:0000256" key="1">
    <source>
        <dbReference type="ARBA" id="ARBA00004434"/>
    </source>
</evidence>
<keyword evidence="6 11" id="KW-0496">Mitochondrion</keyword>
<feature type="region of interest" description="Disordered" evidence="12">
    <location>
        <begin position="176"/>
        <end position="197"/>
    </location>
</feature>
<evidence type="ECO:0000313" key="14">
    <source>
        <dbReference type="Proteomes" id="UP000002498"/>
    </source>
</evidence>
<reference evidence="13 14" key="2">
    <citation type="journal article" date="2014" name="Proc. Natl. Acad. Sci. U.S.A.">
        <title>Trajectory and genomic determinants of fungal-pathogen speciation and host adaptation.</title>
        <authorList>
            <person name="Hu X."/>
            <person name="Xiao G."/>
            <person name="Zheng P."/>
            <person name="Shang Y."/>
            <person name="Su Y."/>
            <person name="Zhang X."/>
            <person name="Liu X."/>
            <person name="Zhan S."/>
            <person name="St Leger R.J."/>
            <person name="Wang C."/>
        </authorList>
    </citation>
    <scope>GENOME REANNOTATION</scope>
    <source>
        <strain evidence="14">ARSEF 23 / ATCC MYA-3075</strain>
    </source>
</reference>
<keyword evidence="7" id="KW-0472">Membrane</keyword>
<reference evidence="13 14" key="1">
    <citation type="journal article" date="2011" name="PLoS Genet.">
        <title>Genome sequencing and comparative transcriptomics of the model entomopathogenic fungi Metarhizium anisopliae and M. acridum.</title>
        <authorList>
            <person name="Gao Q."/>
            <person name="Jin K."/>
            <person name="Ying S.H."/>
            <person name="Zhang Y."/>
            <person name="Xiao G."/>
            <person name="Shang Y."/>
            <person name="Duan Z."/>
            <person name="Hu X."/>
            <person name="Xie X.Q."/>
            <person name="Zhou G."/>
            <person name="Peng G."/>
            <person name="Luo Z."/>
            <person name="Huang W."/>
            <person name="Wang B."/>
            <person name="Fang W."/>
            <person name="Wang S."/>
            <person name="Zhong Y."/>
            <person name="Ma L.J."/>
            <person name="St Leger R.J."/>
            <person name="Zhao G.P."/>
            <person name="Pei Y."/>
            <person name="Feng M.G."/>
            <person name="Xia Y."/>
            <person name="Wang C."/>
        </authorList>
    </citation>
    <scope>NUCLEOTIDE SEQUENCE [LARGE SCALE GENOMIC DNA]</scope>
    <source>
        <strain evidence="14">ARSEF 23 / ATCC MYA-3075</strain>
    </source>
</reference>
<evidence type="ECO:0000256" key="8">
    <source>
        <dbReference type="ARBA" id="ARBA00023186"/>
    </source>
</evidence>
<comment type="caution">
    <text evidence="13">The sequence shown here is derived from an EMBL/GenBank/DDBJ whole genome shotgun (WGS) entry which is preliminary data.</text>
</comment>
<evidence type="ECO:0000256" key="2">
    <source>
        <dbReference type="ARBA" id="ARBA00006780"/>
    </source>
</evidence>
<dbReference type="OrthoDB" id="5576752at2759"/>